<dbReference type="Pfam" id="PF00847">
    <property type="entry name" value="AP2"/>
    <property type="match status" value="1"/>
</dbReference>
<evidence type="ECO:0000256" key="1">
    <source>
        <dbReference type="ARBA" id="ARBA00004123"/>
    </source>
</evidence>
<accession>A0A8J6CH97</accession>
<reference evidence="9 10" key="1">
    <citation type="journal article" date="2021" name="bioRxiv">
        <title>The Gossypium anomalum genome as a resource for cotton improvement and evolutionary analysis of hybrid incompatibility.</title>
        <authorList>
            <person name="Grover C.E."/>
            <person name="Yuan D."/>
            <person name="Arick M.A."/>
            <person name="Miller E.R."/>
            <person name="Hu G."/>
            <person name="Peterson D.G."/>
            <person name="Wendel J.F."/>
            <person name="Udall J.A."/>
        </authorList>
    </citation>
    <scope>NUCLEOTIDE SEQUENCE [LARGE SCALE GENOMIC DNA]</scope>
    <source>
        <strain evidence="9">JFW-Udall</strain>
        <tissue evidence="9">Leaf</tissue>
    </source>
</reference>
<evidence type="ECO:0000313" key="10">
    <source>
        <dbReference type="Proteomes" id="UP000701853"/>
    </source>
</evidence>
<evidence type="ECO:0000259" key="8">
    <source>
        <dbReference type="PROSITE" id="PS51032"/>
    </source>
</evidence>
<evidence type="ECO:0000256" key="7">
    <source>
        <dbReference type="SAM" id="MobiDB-lite"/>
    </source>
</evidence>
<evidence type="ECO:0000256" key="2">
    <source>
        <dbReference type="ARBA" id="ARBA00023015"/>
    </source>
</evidence>
<name>A0A8J6CH97_9ROSI</name>
<dbReference type="GO" id="GO:0003700">
    <property type="term" value="F:DNA-binding transcription factor activity"/>
    <property type="evidence" value="ECO:0007669"/>
    <property type="project" value="InterPro"/>
</dbReference>
<dbReference type="CDD" id="cd00018">
    <property type="entry name" value="AP2"/>
    <property type="match status" value="1"/>
</dbReference>
<dbReference type="FunFam" id="3.30.730.10:FF:000001">
    <property type="entry name" value="Ethylene-responsive transcription factor 2"/>
    <property type="match status" value="1"/>
</dbReference>
<feature type="compositionally biased region" description="Low complexity" evidence="7">
    <location>
        <begin position="167"/>
        <end position="182"/>
    </location>
</feature>
<evidence type="ECO:0000313" key="9">
    <source>
        <dbReference type="EMBL" id="KAG8475012.1"/>
    </source>
</evidence>
<comment type="similarity">
    <text evidence="6">Belongs to the AP2/ERF transcription factor family. ERF subfamily.</text>
</comment>
<feature type="region of interest" description="Disordered" evidence="7">
    <location>
        <begin position="152"/>
        <end position="190"/>
    </location>
</feature>
<keyword evidence="3" id="KW-0238">DNA-binding</keyword>
<dbReference type="PANTHER" id="PTHR31190:SF449">
    <property type="entry name" value="AP2_ERF DOMAIN-CONTAINING PROTEIN"/>
    <property type="match status" value="1"/>
</dbReference>
<dbReference type="Gene3D" id="3.30.730.10">
    <property type="entry name" value="AP2/ERF domain"/>
    <property type="match status" value="1"/>
</dbReference>
<dbReference type="PANTHER" id="PTHR31190">
    <property type="entry name" value="DNA-BINDING DOMAIN"/>
    <property type="match status" value="1"/>
</dbReference>
<keyword evidence="10" id="KW-1185">Reference proteome</keyword>
<comment type="subcellular location">
    <subcellularLocation>
        <location evidence="1">Nucleus</location>
    </subcellularLocation>
</comment>
<dbReference type="EMBL" id="JAHUZN010000012">
    <property type="protein sequence ID" value="KAG8475012.1"/>
    <property type="molecule type" value="Genomic_DNA"/>
</dbReference>
<evidence type="ECO:0000256" key="5">
    <source>
        <dbReference type="ARBA" id="ARBA00023242"/>
    </source>
</evidence>
<dbReference type="GO" id="GO:0003677">
    <property type="term" value="F:DNA binding"/>
    <property type="evidence" value="ECO:0007669"/>
    <property type="project" value="UniProtKB-KW"/>
</dbReference>
<dbReference type="Proteomes" id="UP000701853">
    <property type="component" value="Chromosome 12"/>
</dbReference>
<dbReference type="GO" id="GO:0005634">
    <property type="term" value="C:nucleus"/>
    <property type="evidence" value="ECO:0007669"/>
    <property type="project" value="UniProtKB-SubCell"/>
</dbReference>
<evidence type="ECO:0000256" key="4">
    <source>
        <dbReference type="ARBA" id="ARBA00023163"/>
    </source>
</evidence>
<feature type="domain" description="AP2/ERF" evidence="8">
    <location>
        <begin position="86"/>
        <end position="144"/>
    </location>
</feature>
<evidence type="ECO:0000256" key="6">
    <source>
        <dbReference type="ARBA" id="ARBA00024343"/>
    </source>
</evidence>
<dbReference type="SMART" id="SM00380">
    <property type="entry name" value="AP2"/>
    <property type="match status" value="1"/>
</dbReference>
<dbReference type="InterPro" id="IPR044808">
    <property type="entry name" value="ERF_plant"/>
</dbReference>
<keyword evidence="2" id="KW-0805">Transcription regulation</keyword>
<dbReference type="PROSITE" id="PS51032">
    <property type="entry name" value="AP2_ERF"/>
    <property type="match status" value="1"/>
</dbReference>
<sequence>MWVNEIKSESDLASLDIISQNLLADDFEASLTSSAMASSFNEPFFGSFTSLLSSTKPEEAGEEPPREASQAEAAAAAVAARVKTVHYRGVRRRPWGKYAAEIRDPDRNGLRVWLGTYETPEDAALAYDKAAFKIRGAKAKLNFPHLIGSSKVEPIRVGARRRSPEPSSSSSLSTVNTTVSSMSKRKKRDN</sequence>
<organism evidence="9 10">
    <name type="scientific">Gossypium anomalum</name>
    <dbReference type="NCBI Taxonomy" id="47600"/>
    <lineage>
        <taxon>Eukaryota</taxon>
        <taxon>Viridiplantae</taxon>
        <taxon>Streptophyta</taxon>
        <taxon>Embryophyta</taxon>
        <taxon>Tracheophyta</taxon>
        <taxon>Spermatophyta</taxon>
        <taxon>Magnoliopsida</taxon>
        <taxon>eudicotyledons</taxon>
        <taxon>Gunneridae</taxon>
        <taxon>Pentapetalae</taxon>
        <taxon>rosids</taxon>
        <taxon>malvids</taxon>
        <taxon>Malvales</taxon>
        <taxon>Malvaceae</taxon>
        <taxon>Malvoideae</taxon>
        <taxon>Gossypium</taxon>
    </lineage>
</organism>
<dbReference type="InterPro" id="IPR016177">
    <property type="entry name" value="DNA-bd_dom_sf"/>
</dbReference>
<gene>
    <name evidence="9" type="ORF">CXB51_031810</name>
</gene>
<proteinExistence type="inferred from homology"/>
<evidence type="ECO:0000256" key="3">
    <source>
        <dbReference type="ARBA" id="ARBA00023125"/>
    </source>
</evidence>
<keyword evidence="5" id="KW-0539">Nucleus</keyword>
<dbReference type="OrthoDB" id="552345at2759"/>
<protein>
    <recommendedName>
        <fullName evidence="8">AP2/ERF domain-containing protein</fullName>
    </recommendedName>
</protein>
<dbReference type="GO" id="GO:0009873">
    <property type="term" value="P:ethylene-activated signaling pathway"/>
    <property type="evidence" value="ECO:0007669"/>
    <property type="project" value="InterPro"/>
</dbReference>
<dbReference type="SUPFAM" id="SSF54171">
    <property type="entry name" value="DNA-binding domain"/>
    <property type="match status" value="1"/>
</dbReference>
<keyword evidence="4" id="KW-0804">Transcription</keyword>
<dbReference type="AlphaFoldDB" id="A0A8J6CH97"/>
<dbReference type="PRINTS" id="PR00367">
    <property type="entry name" value="ETHRSPELEMNT"/>
</dbReference>
<dbReference type="InterPro" id="IPR036955">
    <property type="entry name" value="AP2/ERF_dom_sf"/>
</dbReference>
<comment type="caution">
    <text evidence="9">The sequence shown here is derived from an EMBL/GenBank/DDBJ whole genome shotgun (WGS) entry which is preliminary data.</text>
</comment>
<dbReference type="InterPro" id="IPR001471">
    <property type="entry name" value="AP2/ERF_dom"/>
</dbReference>